<comment type="caution">
    <text evidence="2">The sequence shown here is derived from an EMBL/GenBank/DDBJ whole genome shotgun (WGS) entry which is preliminary data.</text>
</comment>
<organism evidence="2 3">
    <name type="scientific">Dryococelus australis</name>
    <dbReference type="NCBI Taxonomy" id="614101"/>
    <lineage>
        <taxon>Eukaryota</taxon>
        <taxon>Metazoa</taxon>
        <taxon>Ecdysozoa</taxon>
        <taxon>Arthropoda</taxon>
        <taxon>Hexapoda</taxon>
        <taxon>Insecta</taxon>
        <taxon>Pterygota</taxon>
        <taxon>Neoptera</taxon>
        <taxon>Polyneoptera</taxon>
        <taxon>Phasmatodea</taxon>
        <taxon>Verophasmatodea</taxon>
        <taxon>Anareolatae</taxon>
        <taxon>Phasmatidae</taxon>
        <taxon>Eurycanthinae</taxon>
        <taxon>Dryococelus</taxon>
    </lineage>
</organism>
<evidence type="ECO:0000313" key="3">
    <source>
        <dbReference type="Proteomes" id="UP001159363"/>
    </source>
</evidence>
<sequence length="634" mass="69222">MELRLHLDSLNNIVNNYPESELVARKRRIPAKEVEPGLNLRGLCTVYTAQRNKVPLPGGALAVRNETVLQAREKEVEPGLNLRGLGTVYTAQRNKVPLPGGALAVRNETVLQAREKEVEPGLNLRGLGTVYTAQRNKVPLPGGALAVRNETVLQAREVSVSRRSNLQLISADYCREIRGTLPGPARSRYFPLSSHDCHITSSRRSRRHGVDTVWGSYSREFWQTRPAVLSERPLATANTSDVARALRDTRRIRSQIEVRTTMVQPGISDVTPAAKVKAAILLLRASCRRLSTILPENSCLHLTPVPKQSPWIARSHRVRAAILVFAAAQSAYEYRGETIAPSANSRRTQGTAVAKRLRYNLKIPKVKIPLPPPLSVASRQGEPGFNPPSVNSGFSQVGIVPDDAAGRLGFLGGLSFPPAPSFRRLSVPTSFHPHRLSQDLDSNSRPNLFTRSRHTRQQNGVTGDHLVGAQFVNQRLTHNHPSHPSVARPSGDHVICDQSQGYFYFLSVDPSNTPETSTFDGLADGPPPSDDIPTRISLISDWGELLVQPALSQSNARTKHARGVGRERFGNRGITNSFRDGGQVWIGGGGGRGGRFRGDKSRVGAPGTVPSFITCLGSGDTGAGRQSSRPHRRE</sequence>
<dbReference type="Proteomes" id="UP001159363">
    <property type="component" value="Chromosome 10"/>
</dbReference>
<feature type="region of interest" description="Disordered" evidence="1">
    <location>
        <begin position="572"/>
        <end position="634"/>
    </location>
</feature>
<accession>A0ABQ9GKA7</accession>
<protein>
    <submittedName>
        <fullName evidence="2">Uncharacterized protein</fullName>
    </submittedName>
</protein>
<reference evidence="2 3" key="1">
    <citation type="submission" date="2023-02" db="EMBL/GenBank/DDBJ databases">
        <title>LHISI_Scaffold_Assembly.</title>
        <authorList>
            <person name="Stuart O.P."/>
            <person name="Cleave R."/>
            <person name="Magrath M.J.L."/>
            <person name="Mikheyev A.S."/>
        </authorList>
    </citation>
    <scope>NUCLEOTIDE SEQUENCE [LARGE SCALE GENOMIC DNA]</scope>
    <source>
        <strain evidence="2">Daus_M_001</strain>
        <tissue evidence="2">Leg muscle</tissue>
    </source>
</reference>
<gene>
    <name evidence="2" type="ORF">PR048_026059</name>
</gene>
<keyword evidence="3" id="KW-1185">Reference proteome</keyword>
<proteinExistence type="predicted"/>
<feature type="compositionally biased region" description="Gly residues" evidence="1">
    <location>
        <begin position="584"/>
        <end position="593"/>
    </location>
</feature>
<dbReference type="EMBL" id="JARBHB010000011">
    <property type="protein sequence ID" value="KAJ8872455.1"/>
    <property type="molecule type" value="Genomic_DNA"/>
</dbReference>
<evidence type="ECO:0000256" key="1">
    <source>
        <dbReference type="SAM" id="MobiDB-lite"/>
    </source>
</evidence>
<evidence type="ECO:0000313" key="2">
    <source>
        <dbReference type="EMBL" id="KAJ8872455.1"/>
    </source>
</evidence>
<name>A0ABQ9GKA7_9NEOP</name>